<evidence type="ECO:0000256" key="5">
    <source>
        <dbReference type="ARBA" id="ARBA00023134"/>
    </source>
</evidence>
<reference evidence="8 9" key="2">
    <citation type="journal article" date="2012" name="Proc. Natl. Acad. Sci. U.S.A.">
        <title>Gain and loss of multiple functionally related, horizontally transferred genes in the reduced genomes of two microsporidian parasites.</title>
        <authorList>
            <person name="Pombert J.-F."/>
            <person name="Selman M."/>
            <person name="Burki F."/>
            <person name="Bardell F.T."/>
            <person name="Farinelli L."/>
            <person name="Solter L.F."/>
            <person name="Whitman D.W."/>
            <person name="Weiss L.M."/>
            <person name="Corradi N."/>
            <person name="Keeling P.J."/>
        </authorList>
    </citation>
    <scope>NUCLEOTIDE SEQUENCE [LARGE SCALE GENOMIC DNA]</scope>
    <source>
        <strain evidence="8 9">ATCC 50506</strain>
    </source>
</reference>
<protein>
    <submittedName>
        <fullName evidence="8">Eukaryotic translation initiation factor 5</fullName>
    </submittedName>
</protein>
<dbReference type="InterPro" id="IPR016190">
    <property type="entry name" value="Transl_init_fac_IF2/IF5_Zn-bd"/>
</dbReference>
<dbReference type="PANTHER" id="PTHR23001">
    <property type="entry name" value="EUKARYOTIC TRANSLATION INITIATION FACTOR"/>
    <property type="match status" value="1"/>
</dbReference>
<evidence type="ECO:0000256" key="6">
    <source>
        <dbReference type="SAM" id="MobiDB-lite"/>
    </source>
</evidence>
<feature type="region of interest" description="Disordered" evidence="6">
    <location>
        <begin position="261"/>
        <end position="281"/>
    </location>
</feature>
<reference evidence="8 9" key="1">
    <citation type="journal article" date="2010" name="Nat. Commun.">
        <title>The complete sequence of the smallest known nuclear genome from the microsporidian Encephalitozoon intestinalis.</title>
        <authorList>
            <person name="Corradi N."/>
            <person name="Pombert J.-F."/>
            <person name="Farinelli L."/>
            <person name="Didier E.S."/>
            <person name="Keeling P.J."/>
        </authorList>
    </citation>
    <scope>NUCLEOTIDE SEQUENCE [LARGE SCALE GENOMIC DNA]</scope>
    <source>
        <strain evidence="8 9">ATCC 50506</strain>
    </source>
</reference>
<dbReference type="Proteomes" id="UP000002313">
    <property type="component" value="Chromosome VII"/>
</dbReference>
<dbReference type="InterPro" id="IPR002735">
    <property type="entry name" value="Transl_init_fac_IF2/IF5_dom"/>
</dbReference>
<dbReference type="GO" id="GO:0005092">
    <property type="term" value="F:GDP-dissociation inhibitor activity"/>
    <property type="evidence" value="ECO:0007669"/>
    <property type="project" value="TreeGrafter"/>
</dbReference>
<dbReference type="GO" id="GO:0071074">
    <property type="term" value="F:eukaryotic initiation factor eIF2 binding"/>
    <property type="evidence" value="ECO:0007669"/>
    <property type="project" value="TreeGrafter"/>
</dbReference>
<evidence type="ECO:0000256" key="4">
    <source>
        <dbReference type="ARBA" id="ARBA00022917"/>
    </source>
</evidence>
<keyword evidence="5" id="KW-0342">GTP-binding</keyword>
<feature type="compositionally biased region" description="Basic and acidic residues" evidence="6">
    <location>
        <begin position="266"/>
        <end position="275"/>
    </location>
</feature>
<dbReference type="GO" id="GO:0001732">
    <property type="term" value="P:formation of cytoplasmic translation initiation complex"/>
    <property type="evidence" value="ECO:0007669"/>
    <property type="project" value="TreeGrafter"/>
</dbReference>
<dbReference type="OrthoDB" id="10250831at2759"/>
<dbReference type="VEuPathDB" id="MicrosporidiaDB:Eint_071290"/>
<evidence type="ECO:0000313" key="9">
    <source>
        <dbReference type="Proteomes" id="UP000002313"/>
    </source>
</evidence>
<gene>
    <name evidence="8" type="ORF">Eint_071290</name>
</gene>
<dbReference type="GO" id="GO:0003743">
    <property type="term" value="F:translation initiation factor activity"/>
    <property type="evidence" value="ECO:0007669"/>
    <property type="project" value="UniProtKB-KW"/>
</dbReference>
<organism evidence="8 9">
    <name type="scientific">Encephalitozoon intestinalis (strain ATCC 50506)</name>
    <name type="common">Microsporidian parasite</name>
    <name type="synonym">Septata intestinalis</name>
    <dbReference type="NCBI Taxonomy" id="876142"/>
    <lineage>
        <taxon>Eukaryota</taxon>
        <taxon>Fungi</taxon>
        <taxon>Fungi incertae sedis</taxon>
        <taxon>Microsporidia</taxon>
        <taxon>Unikaryonidae</taxon>
        <taxon>Encephalitozoon</taxon>
    </lineage>
</organism>
<dbReference type="Pfam" id="PF01873">
    <property type="entry name" value="eIF-5_eIF-2B"/>
    <property type="match status" value="1"/>
</dbReference>
<name>E0S857_ENCIT</name>
<keyword evidence="3" id="KW-0547">Nucleotide-binding</keyword>
<dbReference type="HOGENOM" id="CLU_088630_0_0_1"/>
<feature type="domain" description="Translation initiation factor IF2/IF5" evidence="7">
    <location>
        <begin position="12"/>
        <end position="122"/>
    </location>
</feature>
<dbReference type="InterPro" id="IPR045196">
    <property type="entry name" value="IF2/IF5"/>
</dbReference>
<dbReference type="GO" id="GO:0005525">
    <property type="term" value="F:GTP binding"/>
    <property type="evidence" value="ECO:0007669"/>
    <property type="project" value="UniProtKB-KW"/>
</dbReference>
<dbReference type="Gene3D" id="2.20.25.350">
    <property type="match status" value="1"/>
</dbReference>
<keyword evidence="4" id="KW-0648">Protein biosynthesis</keyword>
<evidence type="ECO:0000259" key="7">
    <source>
        <dbReference type="SMART" id="SM00653"/>
    </source>
</evidence>
<dbReference type="GeneID" id="9698071"/>
<dbReference type="GO" id="GO:0005829">
    <property type="term" value="C:cytosol"/>
    <property type="evidence" value="ECO:0007669"/>
    <property type="project" value="TreeGrafter"/>
</dbReference>
<proteinExistence type="inferred from homology"/>
<dbReference type="InterPro" id="IPR016189">
    <property type="entry name" value="Transl_init_fac_IF2/IF5_N"/>
</dbReference>
<dbReference type="KEGG" id="ein:Eint_071290"/>
<comment type="similarity">
    <text evidence="1">Belongs to the eIF-2-beta/eIF-5 family.</text>
</comment>
<dbReference type="SUPFAM" id="SSF100966">
    <property type="entry name" value="Translation initiation factor 2 beta, aIF2beta, N-terminal domain"/>
    <property type="match status" value="1"/>
</dbReference>
<evidence type="ECO:0000256" key="1">
    <source>
        <dbReference type="ARBA" id="ARBA00010397"/>
    </source>
</evidence>
<evidence type="ECO:0000256" key="3">
    <source>
        <dbReference type="ARBA" id="ARBA00022741"/>
    </source>
</evidence>
<evidence type="ECO:0000313" key="8">
    <source>
        <dbReference type="EMBL" id="ADM11892.1"/>
    </source>
</evidence>
<sequence>MIDINRTNNDFYYRYKMPRAVVKQEGKAGNTRTVIVNLEDISSSLKRPPLYILKFMSYELATRTDIGKGRYAVNGRYESSRIQDLIYDFIDAYVMCPFCNNPETFYINNGGLSLECLACGKISDVKSSKLNGMILKDVERNSLERDDAYFNPGDEEDDKYQDEMKRLMESGEDKSEDIVNLLRSHGLSDESIGKEVLMFDGGLRKCKGIGNLISTKALLSSAEEIVENGKEKKKIQEYLRMFEDEKIFKRSELFKYFTRPQGNRKRSPEFKKEVSEYFSNQ</sequence>
<keyword evidence="2 8" id="KW-0396">Initiation factor</keyword>
<dbReference type="SMART" id="SM00653">
    <property type="entry name" value="eIF2B_5"/>
    <property type="match status" value="1"/>
</dbReference>
<evidence type="ECO:0000256" key="2">
    <source>
        <dbReference type="ARBA" id="ARBA00022540"/>
    </source>
</evidence>
<dbReference type="RefSeq" id="XP_003073252.1">
    <property type="nucleotide sequence ID" value="XM_003073206.1"/>
</dbReference>
<dbReference type="Gene3D" id="3.30.30.170">
    <property type="match status" value="1"/>
</dbReference>
<dbReference type="EMBL" id="CP001948">
    <property type="protein sequence ID" value="ADM11892.1"/>
    <property type="molecule type" value="Genomic_DNA"/>
</dbReference>
<keyword evidence="9" id="KW-1185">Reference proteome</keyword>
<dbReference type="SUPFAM" id="SSF75689">
    <property type="entry name" value="Zinc-binding domain of translation initiation factor 2 beta"/>
    <property type="match status" value="1"/>
</dbReference>
<dbReference type="AlphaFoldDB" id="E0S857"/>
<dbReference type="PANTHER" id="PTHR23001:SF7">
    <property type="entry name" value="EUKARYOTIC TRANSLATION INITIATION FACTOR 5"/>
    <property type="match status" value="1"/>
</dbReference>
<accession>E0S857</accession>